<feature type="compositionally biased region" description="Low complexity" evidence="1">
    <location>
        <begin position="26"/>
        <end position="39"/>
    </location>
</feature>
<evidence type="ECO:0000313" key="3">
    <source>
        <dbReference type="Proteomes" id="UP001567538"/>
    </source>
</evidence>
<proteinExistence type="predicted"/>
<feature type="region of interest" description="Disordered" evidence="1">
    <location>
        <begin position="24"/>
        <end position="103"/>
    </location>
</feature>
<dbReference type="EMBL" id="JBEAFC010000003">
    <property type="protein sequence ID" value="KAL1561668.1"/>
    <property type="molecule type" value="Genomic_DNA"/>
</dbReference>
<evidence type="ECO:0000256" key="1">
    <source>
        <dbReference type="SAM" id="MobiDB-lite"/>
    </source>
</evidence>
<sequence>MDHQEINYLQKTHQEDIICNSMQHLSTASSPPAAAGNSAKRQSALYRSSLLEPLPKRPTLNPPSSPSAAADIHGPFSHKNPSPHHYSIAAPPSPLRRTISDPIQSPYTTTVSAAAPPQFMEVPPVKSQPMPTVDVCQESYPLQEMAPLSAPITLFNQGAGTTPRRLTRRNPSRSPVSGENPTAKRLKRMKERLREMREWWNQVATEDDDEEECEEETQNPSQEAVFVERSGEGLVLHFKCPCGDGYQILLSGNNLYYKLTNFRDC</sequence>
<comment type="caution">
    <text evidence="2">The sequence shown here is derived from an EMBL/GenBank/DDBJ whole genome shotgun (WGS) entry which is preliminary data.</text>
</comment>
<name>A0ABD1I2F5_SALDI</name>
<gene>
    <name evidence="2" type="ORF">AAHA92_04345</name>
</gene>
<accession>A0ABD1I2F5</accession>
<dbReference type="AlphaFoldDB" id="A0ABD1I2F5"/>
<dbReference type="Proteomes" id="UP001567538">
    <property type="component" value="Unassembled WGS sequence"/>
</dbReference>
<evidence type="ECO:0000313" key="2">
    <source>
        <dbReference type="EMBL" id="KAL1561668.1"/>
    </source>
</evidence>
<reference evidence="2 3" key="1">
    <citation type="submission" date="2024-06" db="EMBL/GenBank/DDBJ databases">
        <title>A chromosome level genome sequence of Diviner's sage (Salvia divinorum).</title>
        <authorList>
            <person name="Ford S.A."/>
            <person name="Ro D.-K."/>
            <person name="Ness R.W."/>
            <person name="Phillips M.A."/>
        </authorList>
    </citation>
    <scope>NUCLEOTIDE SEQUENCE [LARGE SCALE GENOMIC DNA]</scope>
    <source>
        <strain evidence="2">SAF-2024a</strain>
        <tissue evidence="2">Leaf</tissue>
    </source>
</reference>
<feature type="region of interest" description="Disordered" evidence="1">
    <location>
        <begin position="156"/>
        <end position="182"/>
    </location>
</feature>
<organism evidence="2 3">
    <name type="scientific">Salvia divinorum</name>
    <name type="common">Maria pastora</name>
    <name type="synonym">Diviner's sage</name>
    <dbReference type="NCBI Taxonomy" id="28513"/>
    <lineage>
        <taxon>Eukaryota</taxon>
        <taxon>Viridiplantae</taxon>
        <taxon>Streptophyta</taxon>
        <taxon>Embryophyta</taxon>
        <taxon>Tracheophyta</taxon>
        <taxon>Spermatophyta</taxon>
        <taxon>Magnoliopsida</taxon>
        <taxon>eudicotyledons</taxon>
        <taxon>Gunneridae</taxon>
        <taxon>Pentapetalae</taxon>
        <taxon>asterids</taxon>
        <taxon>lamiids</taxon>
        <taxon>Lamiales</taxon>
        <taxon>Lamiaceae</taxon>
        <taxon>Nepetoideae</taxon>
        <taxon>Mentheae</taxon>
        <taxon>Salviinae</taxon>
        <taxon>Salvia</taxon>
        <taxon>Salvia subgen. Calosphace</taxon>
    </lineage>
</organism>
<protein>
    <submittedName>
        <fullName evidence="2">Uncharacterized protein</fullName>
    </submittedName>
</protein>
<keyword evidence="3" id="KW-1185">Reference proteome</keyword>